<dbReference type="RefSeq" id="WP_091272126.1">
    <property type="nucleotide sequence ID" value="NZ_FAOZ01000002.1"/>
</dbReference>
<dbReference type="Proteomes" id="UP000198802">
    <property type="component" value="Unassembled WGS sequence"/>
</dbReference>
<evidence type="ECO:0000256" key="1">
    <source>
        <dbReference type="SAM" id="MobiDB-lite"/>
    </source>
</evidence>
<feature type="chain" id="PRO_5006626220" description="Secreted protein" evidence="2">
    <location>
        <begin position="32"/>
        <end position="583"/>
    </location>
</feature>
<evidence type="ECO:0000313" key="3">
    <source>
        <dbReference type="EMBL" id="CUU54509.1"/>
    </source>
</evidence>
<keyword evidence="2" id="KW-0732">Signal</keyword>
<name>A0A0S4QGB8_9ACTN</name>
<evidence type="ECO:0000256" key="2">
    <source>
        <dbReference type="SAM" id="SignalP"/>
    </source>
</evidence>
<dbReference type="InterPro" id="IPR043777">
    <property type="entry name" value="DUF5719"/>
</dbReference>
<feature type="signal peptide" evidence="2">
    <location>
        <begin position="1"/>
        <end position="31"/>
    </location>
</feature>
<evidence type="ECO:0008006" key="5">
    <source>
        <dbReference type="Google" id="ProtNLM"/>
    </source>
</evidence>
<keyword evidence="4" id="KW-1185">Reference proteome</keyword>
<reference evidence="4" key="1">
    <citation type="submission" date="2015-11" db="EMBL/GenBank/DDBJ databases">
        <authorList>
            <person name="Varghese N."/>
        </authorList>
    </citation>
    <scope>NUCLEOTIDE SEQUENCE [LARGE SCALE GENOMIC DNA]</scope>
    <source>
        <strain evidence="4">DSM 45899</strain>
    </source>
</reference>
<gene>
    <name evidence="3" type="ORF">Ga0074812_102519</name>
</gene>
<proteinExistence type="predicted"/>
<feature type="compositionally biased region" description="Acidic residues" evidence="1">
    <location>
        <begin position="116"/>
        <end position="125"/>
    </location>
</feature>
<sequence length="583" mass="57217">MRPDNGRSRRRVPRVLAPLGLVCLAALGASALTTAGTRPPSSQPKPVTAVTLLCPDLGLGNRVAQIVDLVRGSGPGGSVQPSRGQELLGGDRQHDELLFLPPTDPSFAGEGADSGESADSDEGADSIEATGTGDVTGTGGAADIGAVTGAGEATAAGQAGGPLRLVAAGPAAAGLTATVTSPGAGAGPLRARCEQPRARTWFAGPSTLAGRDPVLYLANPGPRPARVDVGAVSSNGAAPRTEITIPPGRTVGRRLTEFAPEAETTAIDVQARTGRVLSWLVDRATGSGPRQATPVPPTAEPAARALVGGLLTPAATAGGPRQPPAELVLSAPGGAATVRVTVMTSAGGHVPVGLEAVRIPASTTVHRPVALPSATPSALLVESADGTGVVAALALPTGTSVGPAWVAATAPERPRWDGLVVGETGAAGPTPSRLVVAAAPVPRWTAGALVLVAPDRAATAWVDGSRVEVGAGTAVLVSLPADRAGVRVVGVGGTLVATQVLGNGPAPVSPPPDGLAPGSAVPGGAAISSLVPATTSPAVSGKLPAPVPQTISAVVPLAGAWRFRSGPAPLADPGVLHPRNPSR</sequence>
<dbReference type="EMBL" id="FAOZ01000002">
    <property type="protein sequence ID" value="CUU54509.1"/>
    <property type="molecule type" value="Genomic_DNA"/>
</dbReference>
<evidence type="ECO:0000313" key="4">
    <source>
        <dbReference type="Proteomes" id="UP000198802"/>
    </source>
</evidence>
<accession>A0A0S4QGB8</accession>
<dbReference type="Pfam" id="PF18986">
    <property type="entry name" value="DUF5719"/>
    <property type="match status" value="1"/>
</dbReference>
<feature type="region of interest" description="Disordered" evidence="1">
    <location>
        <begin position="96"/>
        <end position="139"/>
    </location>
</feature>
<organism evidence="3 4">
    <name type="scientific">Parafrankia irregularis</name>
    <dbReference type="NCBI Taxonomy" id="795642"/>
    <lineage>
        <taxon>Bacteria</taxon>
        <taxon>Bacillati</taxon>
        <taxon>Actinomycetota</taxon>
        <taxon>Actinomycetes</taxon>
        <taxon>Frankiales</taxon>
        <taxon>Frankiaceae</taxon>
        <taxon>Parafrankia</taxon>
    </lineage>
</organism>
<protein>
    <recommendedName>
        <fullName evidence="5">Secreted protein</fullName>
    </recommendedName>
</protein>
<dbReference type="AlphaFoldDB" id="A0A0S4QGB8"/>